<dbReference type="InterPro" id="IPR036864">
    <property type="entry name" value="Zn2-C6_fun-type_DNA-bd_sf"/>
</dbReference>
<evidence type="ECO:0000256" key="1">
    <source>
        <dbReference type="SAM" id="MobiDB-lite"/>
    </source>
</evidence>
<dbReference type="InterPro" id="IPR001138">
    <property type="entry name" value="Zn2Cys6_DnaBD"/>
</dbReference>
<reference evidence="3 4" key="1">
    <citation type="journal article" date="2021" name="Environ. Microbiol.">
        <title>Gene family expansions and transcriptome signatures uncover fungal adaptations to wood decay.</title>
        <authorList>
            <person name="Hage H."/>
            <person name="Miyauchi S."/>
            <person name="Viragh M."/>
            <person name="Drula E."/>
            <person name="Min B."/>
            <person name="Chaduli D."/>
            <person name="Navarro D."/>
            <person name="Favel A."/>
            <person name="Norest M."/>
            <person name="Lesage-Meessen L."/>
            <person name="Balint B."/>
            <person name="Merenyi Z."/>
            <person name="de Eugenio L."/>
            <person name="Morin E."/>
            <person name="Martinez A.T."/>
            <person name="Baldrian P."/>
            <person name="Stursova M."/>
            <person name="Martinez M.J."/>
            <person name="Novotny C."/>
            <person name="Magnuson J.K."/>
            <person name="Spatafora J.W."/>
            <person name="Maurice S."/>
            <person name="Pangilinan J."/>
            <person name="Andreopoulos W."/>
            <person name="LaButti K."/>
            <person name="Hundley H."/>
            <person name="Na H."/>
            <person name="Kuo A."/>
            <person name="Barry K."/>
            <person name="Lipzen A."/>
            <person name="Henrissat B."/>
            <person name="Riley R."/>
            <person name="Ahrendt S."/>
            <person name="Nagy L.G."/>
            <person name="Grigoriev I.V."/>
            <person name="Martin F."/>
            <person name="Rosso M.N."/>
        </authorList>
    </citation>
    <scope>NUCLEOTIDE SEQUENCE [LARGE SCALE GENOMIC DNA]</scope>
    <source>
        <strain evidence="3 4">CIRM-BRFM 1785</strain>
    </source>
</reference>
<gene>
    <name evidence="3" type="ORF">C8Q71DRAFT_733044</name>
</gene>
<evidence type="ECO:0000313" key="3">
    <source>
        <dbReference type="EMBL" id="KAH9842482.1"/>
    </source>
</evidence>
<keyword evidence="4" id="KW-1185">Reference proteome</keyword>
<dbReference type="RefSeq" id="XP_047783529.1">
    <property type="nucleotide sequence ID" value="XM_047922304.1"/>
</dbReference>
<feature type="domain" description="Zn(2)-C6 fungal-type" evidence="2">
    <location>
        <begin position="26"/>
        <end position="46"/>
    </location>
</feature>
<organism evidence="3 4">
    <name type="scientific">Rhodofomes roseus</name>
    <dbReference type="NCBI Taxonomy" id="34475"/>
    <lineage>
        <taxon>Eukaryota</taxon>
        <taxon>Fungi</taxon>
        <taxon>Dikarya</taxon>
        <taxon>Basidiomycota</taxon>
        <taxon>Agaricomycotina</taxon>
        <taxon>Agaricomycetes</taxon>
        <taxon>Polyporales</taxon>
        <taxon>Rhodofomes</taxon>
    </lineage>
</organism>
<dbReference type="SUPFAM" id="SSF57701">
    <property type="entry name" value="Zn2/Cys6 DNA-binding domain"/>
    <property type="match status" value="1"/>
</dbReference>
<dbReference type="Pfam" id="PF00172">
    <property type="entry name" value="Zn_clus"/>
    <property type="match status" value="1"/>
</dbReference>
<protein>
    <recommendedName>
        <fullName evidence="2">Zn(2)-C6 fungal-type domain-containing protein</fullName>
    </recommendedName>
</protein>
<dbReference type="PROSITE" id="PS50048">
    <property type="entry name" value="ZN2_CY6_FUNGAL_2"/>
    <property type="match status" value="1"/>
</dbReference>
<dbReference type="Proteomes" id="UP000814176">
    <property type="component" value="Unassembled WGS sequence"/>
</dbReference>
<dbReference type="GeneID" id="72003036"/>
<dbReference type="EMBL" id="JADCUA010000002">
    <property type="protein sequence ID" value="KAH9842482.1"/>
    <property type="molecule type" value="Genomic_DNA"/>
</dbReference>
<proteinExistence type="predicted"/>
<feature type="region of interest" description="Disordered" evidence="1">
    <location>
        <begin position="1"/>
        <end position="21"/>
    </location>
</feature>
<comment type="caution">
    <text evidence="3">The sequence shown here is derived from an EMBL/GenBank/DDBJ whole genome shotgun (WGS) entry which is preliminary data.</text>
</comment>
<evidence type="ECO:0000259" key="2">
    <source>
        <dbReference type="PROSITE" id="PS50048"/>
    </source>
</evidence>
<accession>A0ABQ8KTS2</accession>
<evidence type="ECO:0000313" key="4">
    <source>
        <dbReference type="Proteomes" id="UP000814176"/>
    </source>
</evidence>
<sequence>MMDEGSFNAQQNGGGKQAQRARRVLNCGPCRKNKLKCDRKRPCSSCQLRSTPSSSL</sequence>
<dbReference type="Gene3D" id="4.10.240.10">
    <property type="entry name" value="Zn(2)-C6 fungal-type DNA-binding domain"/>
    <property type="match status" value="1"/>
</dbReference>
<name>A0ABQ8KTS2_9APHY</name>